<proteinExistence type="predicted"/>
<dbReference type="EMBL" id="JAAOCX010000002">
    <property type="protein sequence ID" value="MBJ7631802.1"/>
    <property type="molecule type" value="Genomic_DNA"/>
</dbReference>
<accession>A0A4Z0RM24</accession>
<comment type="caution">
    <text evidence="2">The sequence shown here is derived from an EMBL/GenBank/DDBJ whole genome shotgun (WGS) entry which is preliminary data.</text>
</comment>
<dbReference type="GeneID" id="57978767"/>
<gene>
    <name evidence="2" type="ORF">HAU20_09535</name>
    <name evidence="1" type="ORF">HAU43_01610</name>
</gene>
<dbReference type="Proteomes" id="UP000728106">
    <property type="component" value="Unassembled WGS sequence"/>
</dbReference>
<reference evidence="2" key="1">
    <citation type="submission" date="2020-02" db="EMBL/GenBank/DDBJ databases">
        <authorList>
            <person name="Fontana A."/>
            <person name="Patrone V."/>
            <person name="Morelli L."/>
        </authorList>
    </citation>
    <scope>NUCLEOTIDE SEQUENCE</scope>
    <source>
        <strain evidence="1">CCUG 30943</strain>
        <strain evidence="2">CCUG 43002</strain>
    </source>
</reference>
<dbReference type="RefSeq" id="WP_003607999.1">
    <property type="nucleotide sequence ID" value="NZ_ALXH01000125.1"/>
</dbReference>
<dbReference type="Proteomes" id="UP000808038">
    <property type="component" value="Unassembled WGS sequence"/>
</dbReference>
<name>A0A4Z0RM24_WEICO</name>
<evidence type="ECO:0000313" key="1">
    <source>
        <dbReference type="EMBL" id="MBJ7631802.1"/>
    </source>
</evidence>
<evidence type="ECO:0000313" key="2">
    <source>
        <dbReference type="EMBL" id="MBJ7639614.1"/>
    </source>
</evidence>
<sequence>MVMLHELWIDDINDIVFGTADVICEKYGEESAEYIQFEDVMNATLLGRTHHYFDVDKMKLEFLEIVNDQKLIVEQRLGITIELD</sequence>
<dbReference type="EMBL" id="JAAOCP010000013">
    <property type="protein sequence ID" value="MBJ7639614.1"/>
    <property type="molecule type" value="Genomic_DNA"/>
</dbReference>
<keyword evidence="3" id="KW-1185">Reference proteome</keyword>
<organism evidence="2 3">
    <name type="scientific">Weissella confusa</name>
    <name type="common">Lactobacillus confusus</name>
    <dbReference type="NCBI Taxonomy" id="1583"/>
    <lineage>
        <taxon>Bacteria</taxon>
        <taxon>Bacillati</taxon>
        <taxon>Bacillota</taxon>
        <taxon>Bacilli</taxon>
        <taxon>Lactobacillales</taxon>
        <taxon>Lactobacillaceae</taxon>
        <taxon>Weissella</taxon>
    </lineage>
</organism>
<reference evidence="2 3" key="2">
    <citation type="journal article" date="2021" name="Int. J. Food Microbiol.">
        <title>Safety demonstration of a microbial species for use in the food chain: Weissella confusa.</title>
        <authorList>
            <person name="Bourdichon F."/>
            <person name="Patrone V."/>
            <person name="Fontana A."/>
            <person name="Milani G."/>
            <person name="Morelli L."/>
        </authorList>
    </citation>
    <scope>NUCLEOTIDE SEQUENCE [LARGE SCALE GENOMIC DNA]</scope>
    <source>
        <strain evidence="1">CCUG 30943</strain>
        <strain evidence="2 3">CCUG 43002</strain>
    </source>
</reference>
<evidence type="ECO:0000313" key="3">
    <source>
        <dbReference type="Proteomes" id="UP000728106"/>
    </source>
</evidence>
<protein>
    <submittedName>
        <fullName evidence="2">Uncharacterized protein</fullName>
    </submittedName>
</protein>
<dbReference type="AlphaFoldDB" id="A0A4Z0RM24"/>